<accession>A0A9D4L200</accession>
<dbReference type="Proteomes" id="UP000828390">
    <property type="component" value="Unassembled WGS sequence"/>
</dbReference>
<evidence type="ECO:0000313" key="2">
    <source>
        <dbReference type="Proteomes" id="UP000828390"/>
    </source>
</evidence>
<comment type="caution">
    <text evidence="1">The sequence shown here is derived from an EMBL/GenBank/DDBJ whole genome shotgun (WGS) entry which is preliminary data.</text>
</comment>
<reference evidence="1" key="2">
    <citation type="submission" date="2020-11" db="EMBL/GenBank/DDBJ databases">
        <authorList>
            <person name="McCartney M.A."/>
            <person name="Auch B."/>
            <person name="Kono T."/>
            <person name="Mallez S."/>
            <person name="Becker A."/>
            <person name="Gohl D.M."/>
            <person name="Silverstein K.A.T."/>
            <person name="Koren S."/>
            <person name="Bechman K.B."/>
            <person name="Herman A."/>
            <person name="Abrahante J.E."/>
            <person name="Garbe J."/>
        </authorList>
    </citation>
    <scope>NUCLEOTIDE SEQUENCE</scope>
    <source>
        <strain evidence="1">Duluth1</strain>
        <tissue evidence="1">Whole animal</tissue>
    </source>
</reference>
<reference evidence="1" key="1">
    <citation type="journal article" date="2019" name="bioRxiv">
        <title>The Genome of the Zebra Mussel, Dreissena polymorpha: A Resource for Invasive Species Research.</title>
        <authorList>
            <person name="McCartney M.A."/>
            <person name="Auch B."/>
            <person name="Kono T."/>
            <person name="Mallez S."/>
            <person name="Zhang Y."/>
            <person name="Obille A."/>
            <person name="Becker A."/>
            <person name="Abrahante J.E."/>
            <person name="Garbe J."/>
            <person name="Badalamenti J.P."/>
            <person name="Herman A."/>
            <person name="Mangelson H."/>
            <person name="Liachko I."/>
            <person name="Sullivan S."/>
            <person name="Sone E.D."/>
            <person name="Koren S."/>
            <person name="Silverstein K.A.T."/>
            <person name="Beckman K.B."/>
            <person name="Gohl D.M."/>
        </authorList>
    </citation>
    <scope>NUCLEOTIDE SEQUENCE</scope>
    <source>
        <strain evidence="1">Duluth1</strain>
        <tissue evidence="1">Whole animal</tissue>
    </source>
</reference>
<sequence>MGYGGQYGPVSVPSATLSPEAMALRRHIALFGMRGPSGPNTLPSFVALGHLLREIIATSGSYYGVTGPNTGQLAYLSATTFTGSAGTETPHCTLACVAHRANKSAKFRRSGSPTPRDNRDFRLLLWGNGANYGPVSVPSATLSPEAMALRRHIALLACVAPSGRTSLPSFVALGHLLREIIATSGSYYGVTVTNTGQLAYLRRHFHRKRWH</sequence>
<evidence type="ECO:0000313" key="1">
    <source>
        <dbReference type="EMBL" id="KAH3850030.1"/>
    </source>
</evidence>
<protein>
    <submittedName>
        <fullName evidence="1">Uncharacterized protein</fullName>
    </submittedName>
</protein>
<proteinExistence type="predicted"/>
<gene>
    <name evidence="1" type="ORF">DPMN_092435</name>
</gene>
<dbReference type="AlphaFoldDB" id="A0A9D4L200"/>
<keyword evidence="2" id="KW-1185">Reference proteome</keyword>
<dbReference type="EMBL" id="JAIWYP010000003">
    <property type="protein sequence ID" value="KAH3850030.1"/>
    <property type="molecule type" value="Genomic_DNA"/>
</dbReference>
<organism evidence="1 2">
    <name type="scientific">Dreissena polymorpha</name>
    <name type="common">Zebra mussel</name>
    <name type="synonym">Mytilus polymorpha</name>
    <dbReference type="NCBI Taxonomy" id="45954"/>
    <lineage>
        <taxon>Eukaryota</taxon>
        <taxon>Metazoa</taxon>
        <taxon>Spiralia</taxon>
        <taxon>Lophotrochozoa</taxon>
        <taxon>Mollusca</taxon>
        <taxon>Bivalvia</taxon>
        <taxon>Autobranchia</taxon>
        <taxon>Heteroconchia</taxon>
        <taxon>Euheterodonta</taxon>
        <taxon>Imparidentia</taxon>
        <taxon>Neoheterodontei</taxon>
        <taxon>Myida</taxon>
        <taxon>Dreissenoidea</taxon>
        <taxon>Dreissenidae</taxon>
        <taxon>Dreissena</taxon>
    </lineage>
</organism>
<name>A0A9D4L200_DREPO</name>